<evidence type="ECO:0000256" key="3">
    <source>
        <dbReference type="SAM" id="MobiDB-lite"/>
    </source>
</evidence>
<sequence>MNTAAIIDSMSKLSTLHESLLALSKEKTDMLKNRDITGLQTALVKERKHIQAISQVEEKRTSLVSEWFRVSGHEDQDQNVSTMLALLTSHDEKARLQQEFDRLLQLVQELKGQEQLNADLTHQSLQYINLSLNMLNPSLQSLNYDGKEGQQPNQGSNHSAFDSKA</sequence>
<dbReference type="Gene3D" id="1.20.58.300">
    <property type="entry name" value="FlgN-like"/>
    <property type="match status" value="1"/>
</dbReference>
<name>A0A0A5GRS9_9BACI</name>
<feature type="region of interest" description="Disordered" evidence="3">
    <location>
        <begin position="141"/>
        <end position="165"/>
    </location>
</feature>
<dbReference type="GO" id="GO:0044780">
    <property type="term" value="P:bacterial-type flagellum assembly"/>
    <property type="evidence" value="ECO:0007669"/>
    <property type="project" value="InterPro"/>
</dbReference>
<dbReference type="InterPro" id="IPR007809">
    <property type="entry name" value="FlgN-like"/>
</dbReference>
<dbReference type="Proteomes" id="UP000030528">
    <property type="component" value="Unassembled WGS sequence"/>
</dbReference>
<keyword evidence="5" id="KW-1185">Reference proteome</keyword>
<dbReference type="STRING" id="1385510.GCA_000425205_00109"/>
<keyword evidence="2" id="KW-0175">Coiled coil</keyword>
<proteinExistence type="predicted"/>
<gene>
    <name evidence="4" type="ORF">N781_01860</name>
</gene>
<dbReference type="AlphaFoldDB" id="A0A0A5GRS9"/>
<dbReference type="Pfam" id="PF05130">
    <property type="entry name" value="FlgN"/>
    <property type="match status" value="1"/>
</dbReference>
<feature type="coiled-coil region" evidence="2">
    <location>
        <begin position="93"/>
        <end position="123"/>
    </location>
</feature>
<feature type="compositionally biased region" description="Polar residues" evidence="3">
    <location>
        <begin position="150"/>
        <end position="165"/>
    </location>
</feature>
<dbReference type="eggNOG" id="COG3418">
    <property type="taxonomic scope" value="Bacteria"/>
</dbReference>
<organism evidence="4 5">
    <name type="scientific">Pontibacillus halophilus JSM 076056 = DSM 19796</name>
    <dbReference type="NCBI Taxonomy" id="1385510"/>
    <lineage>
        <taxon>Bacteria</taxon>
        <taxon>Bacillati</taxon>
        <taxon>Bacillota</taxon>
        <taxon>Bacilli</taxon>
        <taxon>Bacillales</taxon>
        <taxon>Bacillaceae</taxon>
        <taxon>Pontibacillus</taxon>
    </lineage>
</organism>
<accession>A0A0A5GRS9</accession>
<evidence type="ECO:0000313" key="4">
    <source>
        <dbReference type="EMBL" id="KGX93948.1"/>
    </source>
</evidence>
<dbReference type="EMBL" id="AVPE01000001">
    <property type="protein sequence ID" value="KGX93948.1"/>
    <property type="molecule type" value="Genomic_DNA"/>
</dbReference>
<keyword evidence="1" id="KW-1005">Bacterial flagellum biogenesis</keyword>
<comment type="caution">
    <text evidence="4">The sequence shown here is derived from an EMBL/GenBank/DDBJ whole genome shotgun (WGS) entry which is preliminary data.</text>
</comment>
<evidence type="ECO:0008006" key="6">
    <source>
        <dbReference type="Google" id="ProtNLM"/>
    </source>
</evidence>
<evidence type="ECO:0000256" key="2">
    <source>
        <dbReference type="SAM" id="Coils"/>
    </source>
</evidence>
<dbReference type="OrthoDB" id="2381500at2"/>
<evidence type="ECO:0000256" key="1">
    <source>
        <dbReference type="ARBA" id="ARBA00022795"/>
    </source>
</evidence>
<dbReference type="RefSeq" id="WP_026798938.1">
    <property type="nucleotide sequence ID" value="NZ_AULI01000001.1"/>
</dbReference>
<reference evidence="4 5" key="1">
    <citation type="submission" date="2013-08" db="EMBL/GenBank/DDBJ databases">
        <authorList>
            <person name="Huang J."/>
            <person name="Wang G."/>
        </authorList>
    </citation>
    <scope>NUCLEOTIDE SEQUENCE [LARGE SCALE GENOMIC DNA]</scope>
    <source>
        <strain evidence="4 5">JSM 076056</strain>
    </source>
</reference>
<dbReference type="SUPFAM" id="SSF140566">
    <property type="entry name" value="FlgN-like"/>
    <property type="match status" value="1"/>
</dbReference>
<evidence type="ECO:0000313" key="5">
    <source>
        <dbReference type="Proteomes" id="UP000030528"/>
    </source>
</evidence>
<dbReference type="InterPro" id="IPR036679">
    <property type="entry name" value="FlgN-like_sf"/>
</dbReference>
<protein>
    <recommendedName>
        <fullName evidence="6">FlgN protein</fullName>
    </recommendedName>
</protein>